<dbReference type="RefSeq" id="WP_064304843.1">
    <property type="nucleotide sequence ID" value="NZ_LUCV01000056.1"/>
</dbReference>
<comment type="caution">
    <text evidence="2">The sequence shown here is derived from an EMBL/GenBank/DDBJ whole genome shotgun (WGS) entry which is preliminary data.</text>
</comment>
<reference evidence="2 3" key="1">
    <citation type="submission" date="2016-03" db="EMBL/GenBank/DDBJ databases">
        <title>Draft Genome Assembly of Pseudomonas putida strain CBF10-2.</title>
        <authorList>
            <person name="Iyer R.S."/>
            <person name="Damania A."/>
        </authorList>
    </citation>
    <scope>NUCLEOTIDE SEQUENCE [LARGE SCALE GENOMIC DNA]</scope>
    <source>
        <strain evidence="2 3">CBF10-2</strain>
    </source>
</reference>
<proteinExistence type="predicted"/>
<evidence type="ECO:0000313" key="2">
    <source>
        <dbReference type="EMBL" id="OAI84591.1"/>
    </source>
</evidence>
<evidence type="ECO:0000256" key="1">
    <source>
        <dbReference type="SAM" id="MobiDB-lite"/>
    </source>
</evidence>
<accession>A0A177S9Z0</accession>
<evidence type="ECO:0000313" key="3">
    <source>
        <dbReference type="Proteomes" id="UP000077752"/>
    </source>
</evidence>
<dbReference type="AlphaFoldDB" id="A0A177S9Z0"/>
<sequence length="149" mass="15247">MADYLKALASNLSINGNLSSVTNKTNVASDPSAVPEGSVRGDLSAVRSGGAAAPTASEKTAQTASESNEVKLLRERVKELQKQLAQQQKELQEAMASDQEDTIKQTRIASAQAAVAATTGQLLQANAALLAALTESGSSTSGNSVDTTA</sequence>
<feature type="compositionally biased region" description="Polar residues" evidence="1">
    <location>
        <begin position="57"/>
        <end position="67"/>
    </location>
</feature>
<feature type="region of interest" description="Disordered" evidence="1">
    <location>
        <begin position="26"/>
        <end position="69"/>
    </location>
</feature>
<protein>
    <submittedName>
        <fullName evidence="2">Uncharacterized protein</fullName>
    </submittedName>
</protein>
<name>A0A177S9Z0_PSEPU</name>
<dbReference type="EMBL" id="LUCV01000056">
    <property type="protein sequence ID" value="OAI84591.1"/>
    <property type="molecule type" value="Genomic_DNA"/>
</dbReference>
<gene>
    <name evidence="2" type="ORF">AYO28_26860</name>
</gene>
<dbReference type="Proteomes" id="UP000077752">
    <property type="component" value="Unassembled WGS sequence"/>
</dbReference>
<organism evidence="2 3">
    <name type="scientific">Pseudomonas putida</name>
    <name type="common">Arthrobacter siderocapsulatus</name>
    <dbReference type="NCBI Taxonomy" id="303"/>
    <lineage>
        <taxon>Bacteria</taxon>
        <taxon>Pseudomonadati</taxon>
        <taxon>Pseudomonadota</taxon>
        <taxon>Gammaproteobacteria</taxon>
        <taxon>Pseudomonadales</taxon>
        <taxon>Pseudomonadaceae</taxon>
        <taxon>Pseudomonas</taxon>
    </lineage>
</organism>